<protein>
    <recommendedName>
        <fullName evidence="3">Saccharopine dehydrogenase</fullName>
    </recommendedName>
</protein>
<evidence type="ECO:0008006" key="3">
    <source>
        <dbReference type="Google" id="ProtNLM"/>
    </source>
</evidence>
<proteinExistence type="predicted"/>
<dbReference type="RefSeq" id="WP_145186061.1">
    <property type="nucleotide sequence ID" value="NZ_CP036290.1"/>
</dbReference>
<dbReference type="OrthoDB" id="528778at2"/>
<organism evidence="1 2">
    <name type="scientific">Rohdeia mirabilis</name>
    <dbReference type="NCBI Taxonomy" id="2528008"/>
    <lineage>
        <taxon>Bacteria</taxon>
        <taxon>Pseudomonadati</taxon>
        <taxon>Planctomycetota</taxon>
        <taxon>Planctomycetia</taxon>
        <taxon>Planctomycetia incertae sedis</taxon>
        <taxon>Rohdeia</taxon>
    </lineage>
</organism>
<dbReference type="EMBL" id="CP036290">
    <property type="protein sequence ID" value="QDU84466.1"/>
    <property type="molecule type" value="Genomic_DNA"/>
</dbReference>
<dbReference type="Gene3D" id="3.40.50.720">
    <property type="entry name" value="NAD(P)-binding Rossmann-like Domain"/>
    <property type="match status" value="1"/>
</dbReference>
<evidence type="ECO:0000313" key="1">
    <source>
        <dbReference type="EMBL" id="QDU84466.1"/>
    </source>
</evidence>
<evidence type="ECO:0000313" key="2">
    <source>
        <dbReference type="Proteomes" id="UP000319342"/>
    </source>
</evidence>
<dbReference type="AlphaFoldDB" id="A0A518CZ13"/>
<gene>
    <name evidence="1" type="ORF">Pla163_15760</name>
</gene>
<accession>A0A518CZ13</accession>
<name>A0A518CZ13_9BACT</name>
<sequence length="335" mass="35762">MKIRIRSSNTLVGRAVLAAVQSEPDFDVVEQGADVVLDTGCVPAGIEAVTSALEAGEHWVDLCWQRAWAESIAELDAVAKEKGRAVVVSAGAFCGLTDPFVRSAADQMVRVNEVQLGLAVGSGSGLDSGSMGQFLAGRERTIRMLIGGEWSEREFYGDRRAFGFPPPVGDLFGGNADCADLFAFTQRPVRSASVRLTVAPPSGLAERGARTFLSWVRRGWIKSPEERPEKVMGWIDRLGGTKPSALAIAVRGIGSTRLPLEMRFGFVPPVERPEVLSVAPALETLRSLAADPVPGAGPCSGRVERTALSERLRRGGVEIVEGDLGGWRRPVPATS</sequence>
<reference evidence="1 2" key="1">
    <citation type="submission" date="2019-02" db="EMBL/GenBank/DDBJ databases">
        <title>Deep-cultivation of Planctomycetes and their phenomic and genomic characterization uncovers novel biology.</title>
        <authorList>
            <person name="Wiegand S."/>
            <person name="Jogler M."/>
            <person name="Boedeker C."/>
            <person name="Pinto D."/>
            <person name="Vollmers J."/>
            <person name="Rivas-Marin E."/>
            <person name="Kohn T."/>
            <person name="Peeters S.H."/>
            <person name="Heuer A."/>
            <person name="Rast P."/>
            <person name="Oberbeckmann S."/>
            <person name="Bunk B."/>
            <person name="Jeske O."/>
            <person name="Meyerdierks A."/>
            <person name="Storesund J.E."/>
            <person name="Kallscheuer N."/>
            <person name="Luecker S."/>
            <person name="Lage O.M."/>
            <person name="Pohl T."/>
            <person name="Merkel B.J."/>
            <person name="Hornburger P."/>
            <person name="Mueller R.-W."/>
            <person name="Bruemmer F."/>
            <person name="Labrenz M."/>
            <person name="Spormann A.M."/>
            <person name="Op den Camp H."/>
            <person name="Overmann J."/>
            <person name="Amann R."/>
            <person name="Jetten M.S.M."/>
            <person name="Mascher T."/>
            <person name="Medema M.H."/>
            <person name="Devos D.P."/>
            <person name="Kaster A.-K."/>
            <person name="Ovreas L."/>
            <person name="Rohde M."/>
            <person name="Galperin M.Y."/>
            <person name="Jogler C."/>
        </authorList>
    </citation>
    <scope>NUCLEOTIDE SEQUENCE [LARGE SCALE GENOMIC DNA]</scope>
    <source>
        <strain evidence="1 2">Pla163</strain>
    </source>
</reference>
<dbReference type="Proteomes" id="UP000319342">
    <property type="component" value="Chromosome"/>
</dbReference>
<keyword evidence="2" id="KW-1185">Reference proteome</keyword>